<reference evidence="2 3" key="1">
    <citation type="submission" date="2017-09" db="EMBL/GenBank/DDBJ databases">
        <title>Genomics of the genus Arcobacter.</title>
        <authorList>
            <person name="Perez-Cataluna A."/>
            <person name="Figueras M.J."/>
            <person name="Salas-Masso N."/>
        </authorList>
    </citation>
    <scope>NUCLEOTIDE SEQUENCE [LARGE SCALE GENOMIC DNA]</scope>
    <source>
        <strain evidence="2 3">F156-34</strain>
    </source>
</reference>
<accession>A0A4V1M190</accession>
<sequence length="202" mass="22833">MKKIRFLVVTIFLIVFFTACSTKSHYVGEGTKEKSPITLGLDSRDFEKAASNMVKSLLESGTLNRNDTNKSVLMISDILNDTTQRVNVKMLTKKIRVAILKSGKAIVTTALGTQRDDTAQEVRKLRGNEEFRQDTIAKKHTLYAPNLSLSGEILQRVSRTDDDDQYVEYYFQMTLTNIESGLAIWEDETIIEKVGSNDSVIW</sequence>
<gene>
    <name evidence="2" type="ORF">CP965_08900</name>
</gene>
<dbReference type="PROSITE" id="PS51257">
    <property type="entry name" value="PROKAR_LIPOPROTEIN"/>
    <property type="match status" value="1"/>
</dbReference>
<dbReference type="Proteomes" id="UP000289718">
    <property type="component" value="Unassembled WGS sequence"/>
</dbReference>
<dbReference type="InterPro" id="IPR014094">
    <property type="entry name" value="LpoB"/>
</dbReference>
<evidence type="ECO:0000313" key="3">
    <source>
        <dbReference type="Proteomes" id="UP000289718"/>
    </source>
</evidence>
<keyword evidence="3" id="KW-1185">Reference proteome</keyword>
<dbReference type="EMBL" id="NXIE01000003">
    <property type="protein sequence ID" value="RXK12685.1"/>
    <property type="molecule type" value="Genomic_DNA"/>
</dbReference>
<comment type="caution">
    <text evidence="2">The sequence shown here is derived from an EMBL/GenBank/DDBJ whole genome shotgun (WGS) entry which is preliminary data.</text>
</comment>
<dbReference type="RefSeq" id="WP_129061742.1">
    <property type="nucleotide sequence ID" value="NZ_NXIE01000003.1"/>
</dbReference>
<name>A0A4V1M190_9BACT</name>
<protein>
    <recommendedName>
        <fullName evidence="1">Penicillin-binding protein activator LpoB</fullName>
    </recommendedName>
</protein>
<organism evidence="2 3">
    <name type="scientific">Halarcobacter mediterraneus</name>
    <dbReference type="NCBI Taxonomy" id="2023153"/>
    <lineage>
        <taxon>Bacteria</taxon>
        <taxon>Pseudomonadati</taxon>
        <taxon>Campylobacterota</taxon>
        <taxon>Epsilonproteobacteria</taxon>
        <taxon>Campylobacterales</taxon>
        <taxon>Arcobacteraceae</taxon>
        <taxon>Halarcobacter</taxon>
    </lineage>
</organism>
<proteinExistence type="predicted"/>
<dbReference type="OrthoDB" id="272776at2"/>
<dbReference type="Pfam" id="PF13036">
    <property type="entry name" value="LpoB"/>
    <property type="match status" value="1"/>
</dbReference>
<dbReference type="NCBIfam" id="TIGR02722">
    <property type="entry name" value="lp"/>
    <property type="match status" value="1"/>
</dbReference>
<evidence type="ECO:0000256" key="1">
    <source>
        <dbReference type="NCBIfam" id="TIGR02722"/>
    </source>
</evidence>
<dbReference type="Gene3D" id="3.40.50.10610">
    <property type="entry name" value="ABC-type transport auxiliary lipoprotein component"/>
    <property type="match status" value="1"/>
</dbReference>
<evidence type="ECO:0000313" key="2">
    <source>
        <dbReference type="EMBL" id="RXK12685.1"/>
    </source>
</evidence>
<dbReference type="AlphaFoldDB" id="A0A4V1M190"/>